<feature type="chain" id="PRO_5012459223" evidence="1">
    <location>
        <begin position="19"/>
        <end position="325"/>
    </location>
</feature>
<comment type="caution">
    <text evidence="2">The sequence shown here is derived from an EMBL/GenBank/DDBJ whole genome shotgun (WGS) entry which is preliminary data.</text>
</comment>
<protein>
    <submittedName>
        <fullName evidence="2">Uncharacterized protein</fullName>
    </submittedName>
</protein>
<name>A0A1T3CMP4_9HYPO</name>
<gene>
    <name evidence="2" type="ORF">A0O28_0034740</name>
</gene>
<accession>A0A1T3CMP4</accession>
<organism evidence="2 3">
    <name type="scientific">Trichoderma guizhouense</name>
    <dbReference type="NCBI Taxonomy" id="1491466"/>
    <lineage>
        <taxon>Eukaryota</taxon>
        <taxon>Fungi</taxon>
        <taxon>Dikarya</taxon>
        <taxon>Ascomycota</taxon>
        <taxon>Pezizomycotina</taxon>
        <taxon>Sordariomycetes</taxon>
        <taxon>Hypocreomycetidae</taxon>
        <taxon>Hypocreales</taxon>
        <taxon>Hypocreaceae</taxon>
        <taxon>Trichoderma</taxon>
    </lineage>
</organism>
<keyword evidence="3" id="KW-1185">Reference proteome</keyword>
<proteinExistence type="predicted"/>
<feature type="signal peptide" evidence="1">
    <location>
        <begin position="1"/>
        <end position="18"/>
    </location>
</feature>
<dbReference type="EMBL" id="LVVK01000013">
    <property type="protein sequence ID" value="OPB42357.1"/>
    <property type="molecule type" value="Genomic_DNA"/>
</dbReference>
<sequence length="325" mass="35886">MQVKILAGFFLLITSVLAGGYGGALERVWLFYAYQIDGLNDKSIQTLGYYCVKYDRAQQKCLKQGKHDLWKACKGRIGPGKRCNMNALLNQLGRVGTNDQLVADSAGKPLPQDTTDPDPQKTAENFYKYQENPAVFKSPGVKNWAPYQILKDGTADYVSAIDEISNVVAKTSVEVRLKAALAGKPLDDATEKLFSRFEETSRLIKTARIGDHGPYLIAAAEKYLKPRGIDVEREILDPPVNPVDSTRNWETVDWEKTIAAAVEAGKGTREQMEKLMDDAKKSFYDAPANGHTETEAEQKARKAAVEHRAAITAFTNAHNKAAGCI</sequence>
<keyword evidence="1" id="KW-0732">Signal</keyword>
<evidence type="ECO:0000313" key="3">
    <source>
        <dbReference type="Proteomes" id="UP000191004"/>
    </source>
</evidence>
<dbReference type="Proteomes" id="UP000191004">
    <property type="component" value="Unassembled WGS sequence"/>
</dbReference>
<evidence type="ECO:0000313" key="2">
    <source>
        <dbReference type="EMBL" id="OPB42357.1"/>
    </source>
</evidence>
<dbReference type="AlphaFoldDB" id="A0A1T3CMP4"/>
<reference evidence="2 3" key="1">
    <citation type="submission" date="2016-04" db="EMBL/GenBank/DDBJ databases">
        <title>Multiple horizontal gene transfer events from other fungi enriched the ability of the initially mycotrophic fungus Trichoderma (Ascomycota) to feed on dead plant biomass.</title>
        <authorList>
            <person name="Atanasova L."/>
            <person name="Chenthamara K."/>
            <person name="Zhang J."/>
            <person name="Grujic M."/>
            <person name="Henrissat B."/>
            <person name="Kuo A."/>
            <person name="Aertz A."/>
            <person name="Salamov A."/>
            <person name="Lipzen A."/>
            <person name="Labutti K."/>
            <person name="Barry K."/>
            <person name="Miao Y."/>
            <person name="Rahimi M.J."/>
            <person name="Shen Q."/>
            <person name="Grigoriev I.V."/>
            <person name="Kubicek C.P."/>
            <person name="Druzhinina I.S."/>
        </authorList>
    </citation>
    <scope>NUCLEOTIDE SEQUENCE [LARGE SCALE GENOMIC DNA]</scope>
    <source>
        <strain evidence="2 3">NJAU 4742</strain>
    </source>
</reference>
<evidence type="ECO:0000256" key="1">
    <source>
        <dbReference type="SAM" id="SignalP"/>
    </source>
</evidence>
<dbReference type="OrthoDB" id="3467882at2759"/>